<dbReference type="SUPFAM" id="SSF55729">
    <property type="entry name" value="Acyl-CoA N-acyltransferases (Nat)"/>
    <property type="match status" value="1"/>
</dbReference>
<dbReference type="InterPro" id="IPR050832">
    <property type="entry name" value="Bact_Acetyltransf"/>
</dbReference>
<dbReference type="InterPro" id="IPR000182">
    <property type="entry name" value="GNAT_dom"/>
</dbReference>
<organism evidence="4 5">
    <name type="scientific">Polycladospora coralii</name>
    <dbReference type="NCBI Taxonomy" id="2771432"/>
    <lineage>
        <taxon>Bacteria</taxon>
        <taxon>Bacillati</taxon>
        <taxon>Bacillota</taxon>
        <taxon>Bacilli</taxon>
        <taxon>Bacillales</taxon>
        <taxon>Thermoactinomycetaceae</taxon>
        <taxon>Polycladospora</taxon>
    </lineage>
</organism>
<dbReference type="EMBL" id="JACXAH010000012">
    <property type="protein sequence ID" value="MBD1372626.1"/>
    <property type="molecule type" value="Genomic_DNA"/>
</dbReference>
<dbReference type="AlphaFoldDB" id="A0A926N6Q1"/>
<dbReference type="PANTHER" id="PTHR43877">
    <property type="entry name" value="AMINOALKYLPHOSPHONATE N-ACETYLTRANSFERASE-RELATED-RELATED"/>
    <property type="match status" value="1"/>
</dbReference>
<evidence type="ECO:0000256" key="1">
    <source>
        <dbReference type="ARBA" id="ARBA00022679"/>
    </source>
</evidence>
<name>A0A926N6Q1_9BACL</name>
<dbReference type="PROSITE" id="PS51186">
    <property type="entry name" value="GNAT"/>
    <property type="match status" value="1"/>
</dbReference>
<dbReference type="CDD" id="cd04301">
    <property type="entry name" value="NAT_SF"/>
    <property type="match status" value="1"/>
</dbReference>
<gene>
    <name evidence="4" type="ORF">IC620_09695</name>
</gene>
<evidence type="ECO:0000259" key="3">
    <source>
        <dbReference type="PROSITE" id="PS51186"/>
    </source>
</evidence>
<dbReference type="InterPro" id="IPR016181">
    <property type="entry name" value="Acyl_CoA_acyltransferase"/>
</dbReference>
<dbReference type="Pfam" id="PF00583">
    <property type="entry name" value="Acetyltransf_1"/>
    <property type="match status" value="1"/>
</dbReference>
<keyword evidence="5" id="KW-1185">Reference proteome</keyword>
<feature type="domain" description="N-acetyltransferase" evidence="3">
    <location>
        <begin position="12"/>
        <end position="173"/>
    </location>
</feature>
<dbReference type="Gene3D" id="3.40.630.30">
    <property type="match status" value="1"/>
</dbReference>
<comment type="caution">
    <text evidence="4">The sequence shown here is derived from an EMBL/GenBank/DDBJ whole genome shotgun (WGS) entry which is preliminary data.</text>
</comment>
<sequence length="173" mass="19776">MNRGVKHLVQIKEIRQLDDADIVTLSHLLQIVVQDGASIGFLPPLSEAVAMKYWQQVLEPSNTLWMAMIDDQVVGTVQLIRCQKENGIHRAEIAKLMVHPNIRRKGIARRLMEVVEMRARAENLKLLVLDTRAGDPSNRLYQSLQYCEAGRIPIYARSANGELHESIFYYKLL</sequence>
<accession>A0A926N6Q1</accession>
<keyword evidence="2" id="KW-0012">Acyltransferase</keyword>
<evidence type="ECO:0000313" key="5">
    <source>
        <dbReference type="Proteomes" id="UP000661691"/>
    </source>
</evidence>
<protein>
    <submittedName>
        <fullName evidence="4">GNAT family N-acetyltransferase</fullName>
    </submittedName>
</protein>
<reference evidence="4" key="1">
    <citation type="submission" date="2020-09" db="EMBL/GenBank/DDBJ databases">
        <title>A novel bacterium of genus Hazenella, isolated from South China Sea.</title>
        <authorList>
            <person name="Huang H."/>
            <person name="Mo K."/>
            <person name="Hu Y."/>
        </authorList>
    </citation>
    <scope>NUCLEOTIDE SEQUENCE</scope>
    <source>
        <strain evidence="4">IB182357</strain>
    </source>
</reference>
<proteinExistence type="predicted"/>
<evidence type="ECO:0000256" key="2">
    <source>
        <dbReference type="ARBA" id="ARBA00023315"/>
    </source>
</evidence>
<dbReference type="GO" id="GO:0016747">
    <property type="term" value="F:acyltransferase activity, transferring groups other than amino-acyl groups"/>
    <property type="evidence" value="ECO:0007669"/>
    <property type="project" value="InterPro"/>
</dbReference>
<keyword evidence="1" id="KW-0808">Transferase</keyword>
<evidence type="ECO:0000313" key="4">
    <source>
        <dbReference type="EMBL" id="MBD1372626.1"/>
    </source>
</evidence>
<dbReference type="Proteomes" id="UP000661691">
    <property type="component" value="Unassembled WGS sequence"/>
</dbReference>